<dbReference type="SUPFAM" id="SSF82708">
    <property type="entry name" value="R3H domain"/>
    <property type="match status" value="1"/>
</dbReference>
<evidence type="ECO:0000256" key="9">
    <source>
        <dbReference type="SAM" id="Coils"/>
    </source>
</evidence>
<dbReference type="eggNOG" id="KOG0154">
    <property type="taxonomic scope" value="Eukaryota"/>
</dbReference>
<dbReference type="CDD" id="cd02646">
    <property type="entry name" value="R3H_G-patch"/>
    <property type="match status" value="1"/>
</dbReference>
<dbReference type="InterPro" id="IPR000467">
    <property type="entry name" value="G_patch_dom"/>
</dbReference>
<dbReference type="HOGENOM" id="CLU_007254_1_1_1"/>
<dbReference type="SMART" id="SM00393">
    <property type="entry name" value="R3H"/>
    <property type="match status" value="1"/>
</dbReference>
<evidence type="ECO:0000256" key="6">
    <source>
        <dbReference type="ARBA" id="ARBA00022664"/>
    </source>
</evidence>
<dbReference type="Proteomes" id="UP000002035">
    <property type="component" value="Unassembled WGS sequence"/>
</dbReference>
<evidence type="ECO:0000256" key="7">
    <source>
        <dbReference type="ARBA" id="ARBA00023187"/>
    </source>
</evidence>
<keyword evidence="5" id="KW-0963">Cytoplasm</keyword>
<keyword evidence="7" id="KW-0508">mRNA splicing</keyword>
<protein>
    <recommendedName>
        <fullName evidence="4">Protein SQS1</fullName>
    </recommendedName>
</protein>
<evidence type="ECO:0000256" key="5">
    <source>
        <dbReference type="ARBA" id="ARBA00022490"/>
    </source>
</evidence>
<gene>
    <name evidence="13" type="ORF">MCYG_08360</name>
</gene>
<keyword evidence="6" id="KW-0507">mRNA processing</keyword>
<dbReference type="GO" id="GO:0003676">
    <property type="term" value="F:nucleic acid binding"/>
    <property type="evidence" value="ECO:0007669"/>
    <property type="project" value="UniProtKB-UniRule"/>
</dbReference>
<dbReference type="PANTHER" id="PTHR14195">
    <property type="entry name" value="G PATCH DOMAIN CONTAINING PROTEIN 2"/>
    <property type="match status" value="1"/>
</dbReference>
<feature type="compositionally biased region" description="Basic residues" evidence="10">
    <location>
        <begin position="297"/>
        <end position="308"/>
    </location>
</feature>
<evidence type="ECO:0000256" key="3">
    <source>
        <dbReference type="ARBA" id="ARBA00010306"/>
    </source>
</evidence>
<dbReference type="STRING" id="554155.C5G088"/>
<dbReference type="InterPro" id="IPR036867">
    <property type="entry name" value="R3H_dom_sf"/>
</dbReference>
<dbReference type="VEuPathDB" id="FungiDB:MCYG_08360"/>
<dbReference type="Pfam" id="PF01424">
    <property type="entry name" value="R3H"/>
    <property type="match status" value="1"/>
</dbReference>
<keyword evidence="14" id="KW-1185">Reference proteome</keyword>
<evidence type="ECO:0000256" key="4">
    <source>
        <dbReference type="ARBA" id="ARBA00018964"/>
    </source>
</evidence>
<dbReference type="GO" id="GO:0008380">
    <property type="term" value="P:RNA splicing"/>
    <property type="evidence" value="ECO:0007669"/>
    <property type="project" value="UniProtKB-KW"/>
</dbReference>
<dbReference type="OMA" id="QWMSDEQ"/>
<dbReference type="GO" id="GO:0005634">
    <property type="term" value="C:nucleus"/>
    <property type="evidence" value="ECO:0007669"/>
    <property type="project" value="UniProtKB-SubCell"/>
</dbReference>
<feature type="region of interest" description="Disordered" evidence="10">
    <location>
        <begin position="291"/>
        <end position="312"/>
    </location>
</feature>
<evidence type="ECO:0000256" key="1">
    <source>
        <dbReference type="ARBA" id="ARBA00004123"/>
    </source>
</evidence>
<feature type="coiled-coil region" evidence="9">
    <location>
        <begin position="363"/>
        <end position="390"/>
    </location>
</feature>
<organism evidence="13 14">
    <name type="scientific">Arthroderma otae (strain ATCC MYA-4605 / CBS 113480)</name>
    <name type="common">Microsporum canis</name>
    <dbReference type="NCBI Taxonomy" id="554155"/>
    <lineage>
        <taxon>Eukaryota</taxon>
        <taxon>Fungi</taxon>
        <taxon>Dikarya</taxon>
        <taxon>Ascomycota</taxon>
        <taxon>Pezizomycotina</taxon>
        <taxon>Eurotiomycetes</taxon>
        <taxon>Eurotiomycetidae</taxon>
        <taxon>Onygenales</taxon>
        <taxon>Arthrodermataceae</taxon>
        <taxon>Microsporum</taxon>
    </lineage>
</organism>
<dbReference type="SMART" id="SM00443">
    <property type="entry name" value="G_patch"/>
    <property type="match status" value="1"/>
</dbReference>
<proteinExistence type="inferred from homology"/>
<evidence type="ECO:0000259" key="12">
    <source>
        <dbReference type="PROSITE" id="PS51061"/>
    </source>
</evidence>
<dbReference type="GO" id="GO:0005737">
    <property type="term" value="C:cytoplasm"/>
    <property type="evidence" value="ECO:0007669"/>
    <property type="project" value="UniProtKB-SubCell"/>
</dbReference>
<dbReference type="RefSeq" id="XP_002843277.1">
    <property type="nucleotide sequence ID" value="XM_002843231.1"/>
</dbReference>
<keyword evidence="8" id="KW-0539">Nucleus</keyword>
<feature type="region of interest" description="Disordered" evidence="10">
    <location>
        <begin position="186"/>
        <end position="252"/>
    </location>
</feature>
<feature type="compositionally biased region" description="Acidic residues" evidence="10">
    <location>
        <begin position="228"/>
        <end position="252"/>
    </location>
</feature>
<dbReference type="GeneID" id="9227836"/>
<dbReference type="PROSITE" id="PS50174">
    <property type="entry name" value="G_PATCH"/>
    <property type="match status" value="1"/>
</dbReference>
<comment type="subcellular location">
    <subcellularLocation>
        <location evidence="2">Cytoplasm</location>
    </subcellularLocation>
    <subcellularLocation>
        <location evidence="1">Nucleus</location>
    </subcellularLocation>
</comment>
<feature type="domain" description="R3H" evidence="12">
    <location>
        <begin position="401"/>
        <end position="463"/>
    </location>
</feature>
<dbReference type="EMBL" id="DS995708">
    <property type="protein sequence ID" value="EEQ35541.1"/>
    <property type="molecule type" value="Genomic_DNA"/>
</dbReference>
<evidence type="ECO:0000256" key="8">
    <source>
        <dbReference type="ARBA" id="ARBA00023242"/>
    </source>
</evidence>
<dbReference type="AlphaFoldDB" id="C5G088"/>
<name>C5G088_ARTOC</name>
<reference evidence="14" key="1">
    <citation type="journal article" date="2012" name="MBio">
        <title>Comparative genome analysis of Trichophyton rubrum and related dermatophytes reveals candidate genes involved in infection.</title>
        <authorList>
            <person name="Martinez D.A."/>
            <person name="Oliver B.G."/>
            <person name="Graeser Y."/>
            <person name="Goldberg J.M."/>
            <person name="Li W."/>
            <person name="Martinez-Rossi N.M."/>
            <person name="Monod M."/>
            <person name="Shelest E."/>
            <person name="Barton R.C."/>
            <person name="Birch E."/>
            <person name="Brakhage A.A."/>
            <person name="Chen Z."/>
            <person name="Gurr S.J."/>
            <person name="Heiman D."/>
            <person name="Heitman J."/>
            <person name="Kosti I."/>
            <person name="Rossi A."/>
            <person name="Saif S."/>
            <person name="Samalova M."/>
            <person name="Saunders C.W."/>
            <person name="Shea T."/>
            <person name="Summerbell R.C."/>
            <person name="Xu J."/>
            <person name="Young S."/>
            <person name="Zeng Q."/>
            <person name="Birren B.W."/>
            <person name="Cuomo C.A."/>
            <person name="White T.C."/>
        </authorList>
    </citation>
    <scope>NUCLEOTIDE SEQUENCE [LARGE SCALE GENOMIC DNA]</scope>
    <source>
        <strain evidence="14">ATCC MYA-4605 / CBS 113480</strain>
    </source>
</reference>
<evidence type="ECO:0000313" key="13">
    <source>
        <dbReference type="EMBL" id="EEQ35541.1"/>
    </source>
</evidence>
<comment type="similarity">
    <text evidence="3">Belongs to the SQS1 family.</text>
</comment>
<feature type="domain" description="G-patch" evidence="11">
    <location>
        <begin position="527"/>
        <end position="570"/>
    </location>
</feature>
<evidence type="ECO:0000313" key="14">
    <source>
        <dbReference type="Proteomes" id="UP000002035"/>
    </source>
</evidence>
<dbReference type="InterPro" id="IPR051189">
    <property type="entry name" value="Splicing_assoc_domain"/>
</dbReference>
<keyword evidence="9" id="KW-0175">Coiled coil</keyword>
<dbReference type="InterPro" id="IPR034082">
    <property type="entry name" value="R3H_G-patch"/>
</dbReference>
<evidence type="ECO:0000259" key="11">
    <source>
        <dbReference type="PROSITE" id="PS50174"/>
    </source>
</evidence>
<dbReference type="PROSITE" id="PS51061">
    <property type="entry name" value="R3H"/>
    <property type="match status" value="1"/>
</dbReference>
<sequence>MQANPNRQLRYQTVQFVSGGQKEPDDPSVLRNLDNLALDQPGQPARPEDVDIDVDTVVEELHVTASREEPTDDLFSIDADGDKTTPKPTFPKPVINCDSSDSSEDEVVFKGRRPAWGYWSQHVSPIVINDPPATARAQDTHPRRSNQTGRHENPGYQGWTGVTEASAPHKVVLEFGNDSADSDAVADYIANIDQDDASGSSTDDEQPGRAATPKTPHMSGPDGVENIDSSDEGEDDDDDNDGSDLEEIIDEDMQWMSDEQLAHLLDNRDIPDMDADEIDFFTTNGFARSAATTTSGLKKKKKNKKKSAQLREPVSASKLADMFEEDPYGVFDVMDRNRASVMGKKARGKIPDFNLSDSELESNIQASWEADREKKKAKKLEREELRAQGLLGRFGKSQPQGNSPNDVRDEIRSFMMSRTQTLHLPPMTKKDRRIVHEIANALSLKSISRGKGNDRFPILTKTQGTPVFYPDETAKLDALVFRHRITRYSERRRTEAGARPAKSSGEAKAASYRDGDVVGAWAPEIGADNRGRVMLEKMGWNTGMSLGAANNKGILQPITHVVKTTKAGLG</sequence>
<evidence type="ECO:0000256" key="2">
    <source>
        <dbReference type="ARBA" id="ARBA00004496"/>
    </source>
</evidence>
<accession>C5G088</accession>
<dbReference type="Pfam" id="PF01585">
    <property type="entry name" value="G-patch"/>
    <property type="match status" value="1"/>
</dbReference>
<dbReference type="Gene3D" id="3.30.1370.50">
    <property type="entry name" value="R3H-like domain"/>
    <property type="match status" value="1"/>
</dbReference>
<feature type="region of interest" description="Disordered" evidence="10">
    <location>
        <begin position="65"/>
        <end position="102"/>
    </location>
</feature>
<dbReference type="GO" id="GO:0006397">
    <property type="term" value="P:mRNA processing"/>
    <property type="evidence" value="ECO:0007669"/>
    <property type="project" value="UniProtKB-KW"/>
</dbReference>
<dbReference type="InterPro" id="IPR001374">
    <property type="entry name" value="R3H_dom"/>
</dbReference>
<dbReference type="OrthoDB" id="21470at2759"/>
<evidence type="ECO:0000256" key="10">
    <source>
        <dbReference type="SAM" id="MobiDB-lite"/>
    </source>
</evidence>
<feature type="region of interest" description="Disordered" evidence="10">
    <location>
        <begin position="129"/>
        <end position="163"/>
    </location>
</feature>